<keyword evidence="5" id="KW-1185">Reference proteome</keyword>
<dbReference type="Gene3D" id="3.20.20.450">
    <property type="entry name" value="EAL domain"/>
    <property type="match status" value="1"/>
</dbReference>
<reference evidence="4 5" key="1">
    <citation type="submission" date="2021-07" db="EMBL/GenBank/DDBJ databases">
        <authorList>
            <person name="So Y."/>
        </authorList>
    </citation>
    <scope>NUCLEOTIDE SEQUENCE [LARGE SCALE GENOMIC DNA]</scope>
    <source>
        <strain evidence="4 5">Y3S6</strain>
    </source>
</reference>
<evidence type="ECO:0000313" key="5">
    <source>
        <dbReference type="Proteomes" id="UP000769617"/>
    </source>
</evidence>
<keyword evidence="1" id="KW-1133">Transmembrane helix</keyword>
<dbReference type="SMART" id="SM00052">
    <property type="entry name" value="EAL"/>
    <property type="match status" value="1"/>
</dbReference>
<dbReference type="PROSITE" id="PS50883">
    <property type="entry name" value="EAL"/>
    <property type="match status" value="1"/>
</dbReference>
<keyword evidence="1" id="KW-0812">Transmembrane</keyword>
<dbReference type="NCBIfam" id="TIGR00254">
    <property type="entry name" value="GGDEF"/>
    <property type="match status" value="1"/>
</dbReference>
<feature type="transmembrane region" description="Helical" evidence="1">
    <location>
        <begin position="25"/>
        <end position="44"/>
    </location>
</feature>
<dbReference type="CDD" id="cd01949">
    <property type="entry name" value="GGDEF"/>
    <property type="match status" value="1"/>
</dbReference>
<dbReference type="InterPro" id="IPR043128">
    <property type="entry name" value="Rev_trsase/Diguanyl_cyclase"/>
</dbReference>
<feature type="domain" description="GGDEF" evidence="3">
    <location>
        <begin position="284"/>
        <end position="416"/>
    </location>
</feature>
<evidence type="ECO:0000313" key="4">
    <source>
        <dbReference type="EMBL" id="MBW6393435.1"/>
    </source>
</evidence>
<dbReference type="SUPFAM" id="SSF141868">
    <property type="entry name" value="EAL domain-like"/>
    <property type="match status" value="1"/>
</dbReference>
<dbReference type="Gene3D" id="3.30.70.270">
    <property type="match status" value="1"/>
</dbReference>
<dbReference type="InterPro" id="IPR052155">
    <property type="entry name" value="Biofilm_reg_signaling"/>
</dbReference>
<keyword evidence="1" id="KW-0472">Membrane</keyword>
<dbReference type="Pfam" id="PF00563">
    <property type="entry name" value="EAL"/>
    <property type="match status" value="1"/>
</dbReference>
<evidence type="ECO:0000256" key="1">
    <source>
        <dbReference type="SAM" id="Phobius"/>
    </source>
</evidence>
<dbReference type="RefSeq" id="WP_219793616.1">
    <property type="nucleotide sequence ID" value="NZ_JAHYCA010000009.1"/>
</dbReference>
<dbReference type="PANTHER" id="PTHR44757:SF2">
    <property type="entry name" value="BIOFILM ARCHITECTURE MAINTENANCE PROTEIN MBAA"/>
    <property type="match status" value="1"/>
</dbReference>
<protein>
    <submittedName>
        <fullName evidence="4">EAL domain-containing protein</fullName>
    </submittedName>
</protein>
<evidence type="ECO:0000259" key="2">
    <source>
        <dbReference type="PROSITE" id="PS50883"/>
    </source>
</evidence>
<dbReference type="SMART" id="SM00267">
    <property type="entry name" value="GGDEF"/>
    <property type="match status" value="1"/>
</dbReference>
<dbReference type="InterPro" id="IPR000160">
    <property type="entry name" value="GGDEF_dom"/>
</dbReference>
<organism evidence="4 5">
    <name type="scientific">Billgrantia antri</name>
    <dbReference type="NCBI Taxonomy" id="2846777"/>
    <lineage>
        <taxon>Bacteria</taxon>
        <taxon>Pseudomonadati</taxon>
        <taxon>Pseudomonadota</taxon>
        <taxon>Gammaproteobacteria</taxon>
        <taxon>Oceanospirillales</taxon>
        <taxon>Halomonadaceae</taxon>
        <taxon>Billgrantia</taxon>
    </lineage>
</organism>
<feature type="transmembrane region" description="Helical" evidence="1">
    <location>
        <begin position="212"/>
        <end position="233"/>
    </location>
</feature>
<dbReference type="InterPro" id="IPR029787">
    <property type="entry name" value="Nucleotide_cyclase"/>
</dbReference>
<evidence type="ECO:0000259" key="3">
    <source>
        <dbReference type="PROSITE" id="PS50887"/>
    </source>
</evidence>
<comment type="caution">
    <text evidence="4">The sequence shown here is derived from an EMBL/GenBank/DDBJ whole genome shotgun (WGS) entry which is preliminary data.</text>
</comment>
<dbReference type="InterPro" id="IPR001633">
    <property type="entry name" value="EAL_dom"/>
</dbReference>
<dbReference type="CDD" id="cd01948">
    <property type="entry name" value="EAL"/>
    <property type="match status" value="1"/>
</dbReference>
<dbReference type="Proteomes" id="UP000769617">
    <property type="component" value="Unassembled WGS sequence"/>
</dbReference>
<dbReference type="Pfam" id="PF00990">
    <property type="entry name" value="GGDEF"/>
    <property type="match status" value="1"/>
</dbReference>
<proteinExistence type="predicted"/>
<dbReference type="SUPFAM" id="SSF55073">
    <property type="entry name" value="Nucleotide cyclase"/>
    <property type="match status" value="1"/>
</dbReference>
<dbReference type="InterPro" id="IPR035919">
    <property type="entry name" value="EAL_sf"/>
</dbReference>
<dbReference type="PROSITE" id="PS50887">
    <property type="entry name" value="GGDEF"/>
    <property type="match status" value="1"/>
</dbReference>
<dbReference type="EMBL" id="JAHYCA010000009">
    <property type="protein sequence ID" value="MBW6393435.1"/>
    <property type="molecule type" value="Genomic_DNA"/>
</dbReference>
<name>A0ABS6ZUA9_9GAMM</name>
<sequence length="685" mass="77106">MPEMSPLPAGQGTSIDVYIRSMGRYYIGIAIVMTLLIGATYLTVKIALDRHAAQQEISSLTSQKFIRFQQLTQQTRALMSASADPRLPEHIVQPMLLDIQRAINDIRHLMTRLRTKRGQLDSNLLENISRQNPASEALYMDLDRRLEDFLSRAERIVTASHEERQRRYTFWGPIDFAISADSLLMRQFNSIIEHANDRSEVSIANAVSISTALLLMLAVLFILASVLLFYPLLMKLRNEHNRKMEFEKKLTHLAQTDPLTRLKNRSYFNNALGRLLNRYQKNGTGFSMLLVDLDNFKSINDGFGHQAGDATLLHVANAFQSVFDDNDIIARIGGDEFAILLPGIDDELRLNDLADRAIKTLSMDFHYENNILRTSASAGGAIVPIHATEDAGLVRVADLALYAAKTGSQHAYIFDEETLAYRLEQNELAVALVSAADRGEFIVHYQPKVDLASGEHLGFEALVRWDHPLLGLLAPGAFLPLIDDPRQIVAMSQAVIHVVCHDLRTWKNMAFSPGPVAINMPETLLINESGFNMLASAMRQYGLEWHDLTIEVTEDVFINRHAEKMRAAMMRFREHGVLVSLDDFGTGFASLLHLRNFPCDELKIDRSFVADIGLDKRSEQIIHAIIDLSRNLGKRCVAEGIETQAQREFLREAGCSIGQGYFFARPMSSLDVKESWFRQPRAAAK</sequence>
<gene>
    <name evidence="4" type="ORF">KPL81_19985</name>
</gene>
<feature type="domain" description="EAL" evidence="2">
    <location>
        <begin position="425"/>
        <end position="680"/>
    </location>
</feature>
<accession>A0ABS6ZUA9</accession>
<dbReference type="PANTHER" id="PTHR44757">
    <property type="entry name" value="DIGUANYLATE CYCLASE DGCP"/>
    <property type="match status" value="1"/>
</dbReference>